<dbReference type="PANTHER" id="PTHR32410:SF153">
    <property type="entry name" value="CHP-RICH ZINC FINGER PROTEIN-LIKE-RELATED"/>
    <property type="match status" value="1"/>
</dbReference>
<proteinExistence type="predicted"/>
<feature type="domain" description="DC1" evidence="2">
    <location>
        <begin position="482"/>
        <end position="532"/>
    </location>
</feature>
<evidence type="ECO:0000313" key="4">
    <source>
        <dbReference type="EMBL" id="CAH8305730.1"/>
    </source>
</evidence>
<dbReference type="InterPro" id="IPR046349">
    <property type="entry name" value="C1-like_sf"/>
</dbReference>
<reference evidence="4 5" key="1">
    <citation type="submission" date="2022-03" db="EMBL/GenBank/DDBJ databases">
        <authorList>
            <person name="Macdonald S."/>
            <person name="Ahmed S."/>
            <person name="Newling K."/>
        </authorList>
    </citation>
    <scope>NUCLEOTIDE SEQUENCE [LARGE SCALE GENOMIC DNA]</scope>
</reference>
<feature type="domain" description="DC1-like C-terminal" evidence="3">
    <location>
        <begin position="667"/>
        <end position="707"/>
    </location>
</feature>
<evidence type="ECO:0000256" key="1">
    <source>
        <dbReference type="ARBA" id="ARBA00022737"/>
    </source>
</evidence>
<feature type="domain" description="DC1" evidence="2">
    <location>
        <begin position="225"/>
        <end position="273"/>
    </location>
</feature>
<dbReference type="Pfam" id="PF22926">
    <property type="entry name" value="C1-like_CT"/>
    <property type="match status" value="1"/>
</dbReference>
<keyword evidence="5" id="KW-1185">Reference proteome</keyword>
<dbReference type="SUPFAM" id="SSF57889">
    <property type="entry name" value="Cysteine-rich domain"/>
    <property type="match status" value="5"/>
</dbReference>
<feature type="domain" description="DC1" evidence="2">
    <location>
        <begin position="286"/>
        <end position="328"/>
    </location>
</feature>
<dbReference type="AlphaFoldDB" id="A0ABC8J3V8"/>
<feature type="domain" description="DC1" evidence="2">
    <location>
        <begin position="596"/>
        <end position="645"/>
    </location>
</feature>
<evidence type="ECO:0008006" key="6">
    <source>
        <dbReference type="Google" id="ProtNLM"/>
    </source>
</evidence>
<gene>
    <name evidence="4" type="ORF">ERUC_LOCUS3943</name>
</gene>
<name>A0ABC8J3V8_ERUVS</name>
<organism evidence="4 5">
    <name type="scientific">Eruca vesicaria subsp. sativa</name>
    <name type="common">Garden rocket</name>
    <name type="synonym">Eruca sativa</name>
    <dbReference type="NCBI Taxonomy" id="29727"/>
    <lineage>
        <taxon>Eukaryota</taxon>
        <taxon>Viridiplantae</taxon>
        <taxon>Streptophyta</taxon>
        <taxon>Embryophyta</taxon>
        <taxon>Tracheophyta</taxon>
        <taxon>Spermatophyta</taxon>
        <taxon>Magnoliopsida</taxon>
        <taxon>eudicotyledons</taxon>
        <taxon>Gunneridae</taxon>
        <taxon>Pentapetalae</taxon>
        <taxon>rosids</taxon>
        <taxon>malvids</taxon>
        <taxon>Brassicales</taxon>
        <taxon>Brassicaceae</taxon>
        <taxon>Brassiceae</taxon>
        <taxon>Eruca</taxon>
    </lineage>
</organism>
<dbReference type="InterPro" id="IPR054483">
    <property type="entry name" value="DC1-like_CT"/>
</dbReference>
<dbReference type="Proteomes" id="UP001642260">
    <property type="component" value="Unassembled WGS sequence"/>
</dbReference>
<keyword evidence="1" id="KW-0677">Repeat</keyword>
<dbReference type="PANTHER" id="PTHR32410">
    <property type="entry name" value="CYSTEINE/HISTIDINE-RICH C1 DOMAIN FAMILY PROTEIN"/>
    <property type="match status" value="1"/>
</dbReference>
<evidence type="ECO:0000259" key="3">
    <source>
        <dbReference type="Pfam" id="PF22926"/>
    </source>
</evidence>
<dbReference type="InterPro" id="IPR004146">
    <property type="entry name" value="DC1"/>
</dbReference>
<feature type="domain" description="DC1" evidence="2">
    <location>
        <begin position="423"/>
        <end position="473"/>
    </location>
</feature>
<dbReference type="EMBL" id="CAKOAT010061821">
    <property type="protein sequence ID" value="CAH8305730.1"/>
    <property type="molecule type" value="Genomic_DNA"/>
</dbReference>
<sequence>MESELITLISQLIHTRRRTDLNPREGLISLISIITQMISTVSSVDLESQPKKSDVISLISQIISLARSTSVSEPDQELVSLATQMISLIRSAHPDPELSRVVSQITTCFHKMDLKSELGSLLDRLFSVTDYTEWDLEPDAEAEGVPEQLISLFPQFEVILVRGNFCVTKKQPWKKEEDGNCNLKDQKVLRLTRGEEEITQFFFCRNCRGRKHANSNKAPVEVKHPLHPRHSLQLVYWRSSRDKYRQCYCCIEGLKRIFYYCSACDVAINITCVETEPVFFVHHPQWHAHSLALFPRLTSLCCNLCALPHSDCPFYICPPCDFVAHQSCLNLPRVIRISRHHHRLSFTPSFDHGDWSCGVCRKKIHNDYGGYSCTRNGCSYAAHSKCATQSNIWDGQELEGTPDEDEEGVEPFLRTGDGIILHFSHQQHHLRLDENADRDYDEDRICEACIRPIYFGNFYSCMQCEFILHEECANLSRKIHHPIHPHQLTLVTQTGDRINMYNTCSACSCCITGFFYECGKEGCNFKLHIPCATISEPLIHGSHMHPLFLTSKPGERRKCAFFMCYHNVCLDTFNCIECDFSLCFMCATIPQKVRYKHDKHMFTLSYWKETSTMTNWCEACEGKITPNIEFYTCDESCSITLHIHCLIGCDAYMKPGLLFIQPTGVNIDVLRNNHCMSRPICSLCERRCPYQIVFQCSGFIFCDLDCVLKVIYRNLIE</sequence>
<evidence type="ECO:0000313" key="5">
    <source>
        <dbReference type="Proteomes" id="UP001642260"/>
    </source>
</evidence>
<accession>A0ABC8J3V8</accession>
<feature type="domain" description="DC1" evidence="2">
    <location>
        <begin position="339"/>
        <end position="387"/>
    </location>
</feature>
<evidence type="ECO:0000259" key="2">
    <source>
        <dbReference type="Pfam" id="PF03107"/>
    </source>
</evidence>
<dbReference type="Pfam" id="PF03107">
    <property type="entry name" value="C1_2"/>
    <property type="match status" value="6"/>
</dbReference>
<protein>
    <recommendedName>
        <fullName evidence="6">Cysteine/Histidine-rich C1 domain family protein</fullName>
    </recommendedName>
</protein>
<dbReference type="InterPro" id="IPR053192">
    <property type="entry name" value="Vacuole_Formation_Reg"/>
</dbReference>
<comment type="caution">
    <text evidence="4">The sequence shown here is derived from an EMBL/GenBank/DDBJ whole genome shotgun (WGS) entry which is preliminary data.</text>
</comment>